<dbReference type="InterPro" id="IPR004360">
    <property type="entry name" value="Glyas_Fos-R_dOase_dom"/>
</dbReference>
<keyword evidence="3" id="KW-1185">Reference proteome</keyword>
<sequence length="122" mass="13866">MNFSIDSIDHVQLAAPNGCEVEAREFYSNLLGLQEIEKPQALKKKGGVWFSLGTTQIHIGVEEPFIPAKKAHPAFKMYNLAAFQAFLKENDVPFTIDLEIPDVKRIFIYDPFGNRVEILEKK</sequence>
<dbReference type="RefSeq" id="WP_263074028.1">
    <property type="nucleotide sequence ID" value="NZ_JAOUSF010000005.1"/>
</dbReference>
<comment type="caution">
    <text evidence="2">The sequence shown here is derived from an EMBL/GenBank/DDBJ whole genome shotgun (WGS) entry which is preliminary data.</text>
</comment>
<evidence type="ECO:0000313" key="3">
    <source>
        <dbReference type="Proteomes" id="UP001209318"/>
    </source>
</evidence>
<feature type="domain" description="VOC" evidence="1">
    <location>
        <begin position="7"/>
        <end position="121"/>
    </location>
</feature>
<name>A0AAE3IWJ3_9BACI</name>
<dbReference type="PROSITE" id="PS51819">
    <property type="entry name" value="VOC"/>
    <property type="match status" value="1"/>
</dbReference>
<gene>
    <name evidence="2" type="ORF">OEV98_14265</name>
</gene>
<dbReference type="InterPro" id="IPR037523">
    <property type="entry name" value="VOC_core"/>
</dbReference>
<reference evidence="2" key="1">
    <citation type="submission" date="2022-10" db="EMBL/GenBank/DDBJ databases">
        <title>Description of Fervidibacillus gen. nov. in the family Fervidibacillaceae fam. nov. with two species, Fervidibacillus albus sp. nov., and Fervidibacillus halotolerans sp. nov., isolated from tidal flat sediments.</title>
        <authorList>
            <person name="Kwon K.K."/>
            <person name="Yang S.-H."/>
        </authorList>
    </citation>
    <scope>NUCLEOTIDE SEQUENCE</scope>
    <source>
        <strain evidence="2">JCM 19140</strain>
    </source>
</reference>
<dbReference type="Pfam" id="PF00903">
    <property type="entry name" value="Glyoxalase"/>
    <property type="match status" value="1"/>
</dbReference>
<evidence type="ECO:0000259" key="1">
    <source>
        <dbReference type="PROSITE" id="PS51819"/>
    </source>
</evidence>
<protein>
    <submittedName>
        <fullName evidence="2">VOC family protein</fullName>
    </submittedName>
</protein>
<dbReference type="AlphaFoldDB" id="A0AAE3IWJ3"/>
<evidence type="ECO:0000313" key="2">
    <source>
        <dbReference type="EMBL" id="MCU9614704.1"/>
    </source>
</evidence>
<dbReference type="Gene3D" id="3.10.180.10">
    <property type="entry name" value="2,3-Dihydroxybiphenyl 1,2-Dioxygenase, domain 1"/>
    <property type="match status" value="1"/>
</dbReference>
<dbReference type="Proteomes" id="UP001209318">
    <property type="component" value="Unassembled WGS sequence"/>
</dbReference>
<dbReference type="InterPro" id="IPR029068">
    <property type="entry name" value="Glyas_Bleomycin-R_OHBP_Dase"/>
</dbReference>
<accession>A0AAE3IWJ3</accession>
<dbReference type="PANTHER" id="PTHR39175:SF1">
    <property type="entry name" value="FAMILY PROTEIN, PUTATIVE (AFU_ORTHOLOGUE AFUA_3G15060)-RELATED"/>
    <property type="match status" value="1"/>
</dbReference>
<dbReference type="PANTHER" id="PTHR39175">
    <property type="entry name" value="FAMILY PROTEIN, PUTATIVE (AFU_ORTHOLOGUE AFUA_3G15060)-RELATED"/>
    <property type="match status" value="1"/>
</dbReference>
<dbReference type="EMBL" id="JAOUSF010000005">
    <property type="protein sequence ID" value="MCU9614704.1"/>
    <property type="molecule type" value="Genomic_DNA"/>
</dbReference>
<dbReference type="SUPFAM" id="SSF54593">
    <property type="entry name" value="Glyoxalase/Bleomycin resistance protein/Dihydroxybiphenyl dioxygenase"/>
    <property type="match status" value="1"/>
</dbReference>
<organism evidence="2 3">
    <name type="scientific">Perspicuibacillus lycopersici</name>
    <dbReference type="NCBI Taxonomy" id="1325689"/>
    <lineage>
        <taxon>Bacteria</taxon>
        <taxon>Bacillati</taxon>
        <taxon>Bacillota</taxon>
        <taxon>Bacilli</taxon>
        <taxon>Bacillales</taxon>
        <taxon>Bacillaceae</taxon>
        <taxon>Perspicuibacillus</taxon>
    </lineage>
</organism>
<proteinExistence type="predicted"/>